<evidence type="ECO:0000313" key="3">
    <source>
        <dbReference type="EMBL" id="MXO65533.1"/>
    </source>
</evidence>
<dbReference type="Pfam" id="PF01979">
    <property type="entry name" value="Amidohydro_1"/>
    <property type="match status" value="1"/>
</dbReference>
<feature type="signal peptide" evidence="1">
    <location>
        <begin position="1"/>
        <end position="23"/>
    </location>
</feature>
<dbReference type="Proteomes" id="UP000438476">
    <property type="component" value="Unassembled WGS sequence"/>
</dbReference>
<dbReference type="EMBL" id="WTYT01000003">
    <property type="protein sequence ID" value="MXO65533.1"/>
    <property type="molecule type" value="Genomic_DNA"/>
</dbReference>
<dbReference type="OrthoDB" id="9802793at2"/>
<gene>
    <name evidence="3" type="ORF">GRI91_07185</name>
</gene>
<dbReference type="Gene3D" id="3.20.20.140">
    <property type="entry name" value="Metal-dependent hydrolases"/>
    <property type="match status" value="1"/>
</dbReference>
<comment type="caution">
    <text evidence="3">The sequence shown here is derived from an EMBL/GenBank/DDBJ whole genome shotgun (WGS) entry which is preliminary data.</text>
</comment>
<dbReference type="InterPro" id="IPR032466">
    <property type="entry name" value="Metal_Hydrolase"/>
</dbReference>
<dbReference type="InterPro" id="IPR051781">
    <property type="entry name" value="Metallo-dep_Hydrolase"/>
</dbReference>
<dbReference type="SUPFAM" id="SSF51556">
    <property type="entry name" value="Metallo-dependent hydrolases"/>
    <property type="match status" value="1"/>
</dbReference>
<proteinExistence type="predicted"/>
<dbReference type="SUPFAM" id="SSF51338">
    <property type="entry name" value="Composite domain of metallo-dependent hydrolases"/>
    <property type="match status" value="1"/>
</dbReference>
<protein>
    <submittedName>
        <fullName evidence="3">Amidohydrolase family protein</fullName>
    </submittedName>
</protein>
<keyword evidence="3" id="KW-0378">Hydrolase</keyword>
<dbReference type="Gene3D" id="2.30.40.10">
    <property type="entry name" value="Urease, subunit C, domain 1"/>
    <property type="match status" value="1"/>
</dbReference>
<evidence type="ECO:0000313" key="4">
    <source>
        <dbReference type="Proteomes" id="UP000438476"/>
    </source>
</evidence>
<dbReference type="PANTHER" id="PTHR43135">
    <property type="entry name" value="ALPHA-D-RIBOSE 1-METHYLPHOSPHONATE 5-TRIPHOSPHATE DIPHOSPHATASE"/>
    <property type="match status" value="1"/>
</dbReference>
<dbReference type="PANTHER" id="PTHR43135:SF3">
    <property type="entry name" value="ALPHA-D-RIBOSE 1-METHYLPHOSPHONATE 5-TRIPHOSPHATE DIPHOSPHATASE"/>
    <property type="match status" value="1"/>
</dbReference>
<evidence type="ECO:0000259" key="2">
    <source>
        <dbReference type="Pfam" id="PF01979"/>
    </source>
</evidence>
<evidence type="ECO:0000256" key="1">
    <source>
        <dbReference type="SAM" id="SignalP"/>
    </source>
</evidence>
<dbReference type="InterPro" id="IPR006680">
    <property type="entry name" value="Amidohydro-rel"/>
</dbReference>
<dbReference type="InterPro" id="IPR011059">
    <property type="entry name" value="Metal-dep_hydrolase_composite"/>
</dbReference>
<keyword evidence="1" id="KW-0732">Signal</keyword>
<reference evidence="3 4" key="1">
    <citation type="submission" date="2019-12" db="EMBL/GenBank/DDBJ databases">
        <title>Genomic-based taxomic classification of the family Erythrobacteraceae.</title>
        <authorList>
            <person name="Xu L."/>
        </authorList>
    </citation>
    <scope>NUCLEOTIDE SEQUENCE [LARGE SCALE GENOMIC DNA]</scope>
    <source>
        <strain evidence="3 4">LMG 29518</strain>
    </source>
</reference>
<dbReference type="RefSeq" id="WP_160735993.1">
    <property type="nucleotide sequence ID" value="NZ_WTYT01000003.1"/>
</dbReference>
<keyword evidence="4" id="KW-1185">Reference proteome</keyword>
<feature type="chain" id="PRO_5026003208" evidence="1">
    <location>
        <begin position="24"/>
        <end position="434"/>
    </location>
</feature>
<organism evidence="3 4">
    <name type="scientific">Altericroceibacterium endophyticum</name>
    <dbReference type="NCBI Taxonomy" id="1808508"/>
    <lineage>
        <taxon>Bacteria</taxon>
        <taxon>Pseudomonadati</taxon>
        <taxon>Pseudomonadota</taxon>
        <taxon>Alphaproteobacteria</taxon>
        <taxon>Sphingomonadales</taxon>
        <taxon>Erythrobacteraceae</taxon>
        <taxon>Altericroceibacterium</taxon>
    </lineage>
</organism>
<feature type="domain" description="Amidohydrolase-related" evidence="2">
    <location>
        <begin position="260"/>
        <end position="392"/>
    </location>
</feature>
<dbReference type="GO" id="GO:0016810">
    <property type="term" value="F:hydrolase activity, acting on carbon-nitrogen (but not peptide) bonds"/>
    <property type="evidence" value="ECO:0007669"/>
    <property type="project" value="InterPro"/>
</dbReference>
<name>A0A6I4T6A2_9SPHN</name>
<accession>A0A6I4T6A2</accession>
<sequence length="434" mass="44467">MIARRLLTAISAACVTFSLPVTAAAQDLVITNARLVIGDGSAPIDQGTVVIHNGRISAAGAGAAAPQGYPVLDAEGRWVTPGLVASLTDLGLWDVGAVDGSNDVSAGEAAFSAALDIAPAINPASEHIAISRAGGVTRASVAPSASSGLFAGQGALIDLGQDPDAVMQPRAFQYVELGEWGANLAGGSRAAAYTLLRTLLTEAEKGDAARQFEGNGTHISRADIVALAPVAAGEQPLYVHVERAADIRSVLALKSEFPALDLVLVGAAEGWMVAPDIAAADVPVIALALSDLPVSFEQLAATQSNIGRMVDAGVQVALGLYAGMNQPRWAGEQAGNLVALEKMPGASGLSWDEAFAAISSVPAAIAGMDGKMGVLKPGAFGDVVIWDGDPLELGSVPVKVFVDGVDEPLDNHQTRLRDRYRSLEDGGLPPAHDW</sequence>
<dbReference type="AlphaFoldDB" id="A0A6I4T6A2"/>